<evidence type="ECO:0000313" key="5">
    <source>
        <dbReference type="EMBL" id="SIN79417.1"/>
    </source>
</evidence>
<evidence type="ECO:0000259" key="4">
    <source>
        <dbReference type="PROSITE" id="PS51746"/>
    </source>
</evidence>
<dbReference type="STRING" id="1121457.SAMN02745161_0796"/>
<dbReference type="Pfam" id="PF07228">
    <property type="entry name" value="SpoIIE"/>
    <property type="match status" value="1"/>
</dbReference>
<dbReference type="Pfam" id="PF00672">
    <property type="entry name" value="HAMP"/>
    <property type="match status" value="1"/>
</dbReference>
<dbReference type="PANTHER" id="PTHR43156">
    <property type="entry name" value="STAGE II SPORULATION PROTEIN E-RELATED"/>
    <property type="match status" value="1"/>
</dbReference>
<dbReference type="Gene3D" id="3.30.450.20">
    <property type="entry name" value="PAS domain"/>
    <property type="match status" value="1"/>
</dbReference>
<dbReference type="SMART" id="SM00331">
    <property type="entry name" value="PP2C_SIG"/>
    <property type="match status" value="1"/>
</dbReference>
<dbReference type="InterPro" id="IPR036457">
    <property type="entry name" value="PPM-type-like_dom_sf"/>
</dbReference>
<feature type="domain" description="PPM-type phosphatase" evidence="4">
    <location>
        <begin position="456"/>
        <end position="676"/>
    </location>
</feature>
<dbReference type="EMBL" id="FSRG01000003">
    <property type="protein sequence ID" value="SIN79417.1"/>
    <property type="molecule type" value="Genomic_DNA"/>
</dbReference>
<dbReference type="GO" id="GO:0007165">
    <property type="term" value="P:signal transduction"/>
    <property type="evidence" value="ECO:0007669"/>
    <property type="project" value="InterPro"/>
</dbReference>
<accession>A0A1N6E922</accession>
<protein>
    <submittedName>
        <fullName evidence="5">Sigma-B regulation protein RsbU (Phosphoserine phosphatase)</fullName>
    </submittedName>
</protein>
<dbReference type="InterPro" id="IPR001932">
    <property type="entry name" value="PPM-type_phosphatase-like_dom"/>
</dbReference>
<dbReference type="PANTHER" id="PTHR43156:SF2">
    <property type="entry name" value="STAGE II SPORULATION PROTEIN E"/>
    <property type="match status" value="1"/>
</dbReference>
<dbReference type="CDD" id="cd06225">
    <property type="entry name" value="HAMP"/>
    <property type="match status" value="1"/>
</dbReference>
<dbReference type="PROSITE" id="PS50885">
    <property type="entry name" value="HAMP"/>
    <property type="match status" value="1"/>
</dbReference>
<dbReference type="GO" id="GO:0016791">
    <property type="term" value="F:phosphatase activity"/>
    <property type="evidence" value="ECO:0007669"/>
    <property type="project" value="TreeGrafter"/>
</dbReference>
<name>A0A1N6E922_9BACT</name>
<dbReference type="GO" id="GO:0016020">
    <property type="term" value="C:membrane"/>
    <property type="evidence" value="ECO:0007669"/>
    <property type="project" value="InterPro"/>
</dbReference>
<feature type="domain" description="HAMP" evidence="3">
    <location>
        <begin position="379"/>
        <end position="431"/>
    </location>
</feature>
<dbReference type="SUPFAM" id="SSF81606">
    <property type="entry name" value="PP2C-like"/>
    <property type="match status" value="1"/>
</dbReference>
<gene>
    <name evidence="5" type="ORF">SAMN02745161_0796</name>
</gene>
<feature type="transmembrane region" description="Helical" evidence="2">
    <location>
        <begin position="361"/>
        <end position="381"/>
    </location>
</feature>
<dbReference type="InterPro" id="IPR052016">
    <property type="entry name" value="Bact_Sigma-Reg"/>
</dbReference>
<evidence type="ECO:0000256" key="2">
    <source>
        <dbReference type="SAM" id="Phobius"/>
    </source>
</evidence>
<dbReference type="SUPFAM" id="SSF158472">
    <property type="entry name" value="HAMP domain-like"/>
    <property type="match status" value="1"/>
</dbReference>
<evidence type="ECO:0000256" key="1">
    <source>
        <dbReference type="ARBA" id="ARBA00022801"/>
    </source>
</evidence>
<sequence>MPIRIKILLIILLTAIPPIFFLRFTGMESMNELAGKVETRTEKLLLQNISTSLQRIVHDHARLLKRESQLINAALDILANDAASAISSSQVPIRNVESDDEMVSAMQGKDHHEEMMKRGGICIFSHSKRIKKDLSLLVPTLEEFANRYPDLILWQQVRLLDNSQLFLPTKKGASEQQCLFGDMAPPSLEHGSSWSRPMHDPIFNSSIFTASQNIYVDDKVIGTVTIAVPVSTLLRDPGHLSKLSSNVTSYLVYATPEGDVLTVATRTPGKEEGRWFTSPNTDIDLDAGTSKQISRNILQGKGSLLSTSIDGVGFIIVYAPLGIGKTALLISVPRIDVVRDAAKETDVIRSIFTHQMDTSQLLLTGTVLLLGIMAIVLSGSLSKNIHKLVYAVREVGTGNFSVRIEDVGKDEIGELGKAINEMVPSLEENVHLKSSLQLASVVQRKLLPHAAPSPPSYDIAGASFYCAETGGDYYDFIDFASGSASEQVMAVGDVVGHGVPAALLMATARAYLRSCTRNDFALSEITRKANELVAYDTFGTGQFMTLYLASLDTLTNTLTWTRAGHDAAMVYRRSESQFVEFKGMGGTALGVTTDVTYPENSEKLLPGDIVVMATDGIWEARSPEGTMFGKELMKTIIRDNSELSSQDLIDKLYSSALDYAQQPSLEDDFTCIVIKCLSKK</sequence>
<dbReference type="PROSITE" id="PS51746">
    <property type="entry name" value="PPM_2"/>
    <property type="match status" value="1"/>
</dbReference>
<dbReference type="OrthoDB" id="343514at2"/>
<dbReference type="InterPro" id="IPR003660">
    <property type="entry name" value="HAMP_dom"/>
</dbReference>
<keyword evidence="2" id="KW-0812">Transmembrane</keyword>
<dbReference type="Proteomes" id="UP000184694">
    <property type="component" value="Unassembled WGS sequence"/>
</dbReference>
<reference evidence="6" key="1">
    <citation type="submission" date="2016-11" db="EMBL/GenBank/DDBJ databases">
        <authorList>
            <person name="Varghese N."/>
            <person name="Submissions S."/>
        </authorList>
    </citation>
    <scope>NUCLEOTIDE SEQUENCE [LARGE SCALE GENOMIC DNA]</scope>
    <source>
        <strain evidence="6">DSM 17456</strain>
    </source>
</reference>
<dbReference type="Gene3D" id="3.60.40.10">
    <property type="entry name" value="PPM-type phosphatase domain"/>
    <property type="match status" value="1"/>
</dbReference>
<proteinExistence type="predicted"/>
<dbReference type="SMART" id="SM00304">
    <property type="entry name" value="HAMP"/>
    <property type="match status" value="1"/>
</dbReference>
<keyword evidence="1" id="KW-0378">Hydrolase</keyword>
<evidence type="ECO:0000313" key="6">
    <source>
        <dbReference type="Proteomes" id="UP000184694"/>
    </source>
</evidence>
<keyword evidence="6" id="KW-1185">Reference proteome</keyword>
<dbReference type="Gene3D" id="6.10.340.10">
    <property type="match status" value="1"/>
</dbReference>
<organism evidence="5 6">
    <name type="scientific">Halodesulfovibrio marinisediminis DSM 17456</name>
    <dbReference type="NCBI Taxonomy" id="1121457"/>
    <lineage>
        <taxon>Bacteria</taxon>
        <taxon>Pseudomonadati</taxon>
        <taxon>Thermodesulfobacteriota</taxon>
        <taxon>Desulfovibrionia</taxon>
        <taxon>Desulfovibrionales</taxon>
        <taxon>Desulfovibrionaceae</taxon>
        <taxon>Halodesulfovibrio</taxon>
    </lineage>
</organism>
<dbReference type="AlphaFoldDB" id="A0A1N6E922"/>
<evidence type="ECO:0000259" key="3">
    <source>
        <dbReference type="PROSITE" id="PS50885"/>
    </source>
</evidence>
<keyword evidence="2" id="KW-1133">Transmembrane helix</keyword>
<keyword evidence="2" id="KW-0472">Membrane</keyword>
<dbReference type="RefSeq" id="WP_074215637.1">
    <property type="nucleotide sequence ID" value="NZ_FSRG01000003.1"/>
</dbReference>